<keyword evidence="2 4" id="KW-0479">Metal-binding</keyword>
<feature type="chain" id="PRO_5025473559" description="Cytochrome b5 heme-binding domain-containing protein" evidence="6">
    <location>
        <begin position="22"/>
        <end position="336"/>
    </location>
</feature>
<dbReference type="PANTHER" id="PTHR46237">
    <property type="entry name" value="CYTOCHROME B5 REDUCTASE 4 FAMILY MEMBER"/>
    <property type="match status" value="1"/>
</dbReference>
<sequence length="336" mass="36798">MVLWGLSLIIASLSFITYKHGSEIWGKFPWAFGRVQARSGTPERSQGDQISSERTHDSIRDHHRSSTDDALLPVNATDPPAETVSPDSTPKARSAQLESVIPSFSLNDSTEKLDEGNPKSANGSVSQQAPSLQNARSPPTLKPLPSQTKPSELELMPPPTVPLPRRMTPTSAQAARVPTTGPLPNRGPSAARPTSSLSIPTAHNVSTRNARNKVVLAPGRSSIDWAQLTKTNRNLAGVQYMQRVTPSQLKQMNGRKGRPVWASYQGRVYNLTPYVPYHPGGEGEIMRAAGKDAERLFNEIHSYVNWENMLGQCCVGIMVTENEEQSKGKNDWEAMD</sequence>
<evidence type="ECO:0000256" key="6">
    <source>
        <dbReference type="SAM" id="SignalP"/>
    </source>
</evidence>
<comment type="similarity">
    <text evidence="4">Belongs to the cytochrome b5 family.</text>
</comment>
<feature type="compositionally biased region" description="Polar residues" evidence="5">
    <location>
        <begin position="119"/>
        <end position="137"/>
    </location>
</feature>
<dbReference type="InterPro" id="IPR001199">
    <property type="entry name" value="Cyt_B5-like_heme/steroid-bd"/>
</dbReference>
<protein>
    <recommendedName>
        <fullName evidence="7">Cytochrome b5 heme-binding domain-containing protein</fullName>
    </recommendedName>
</protein>
<dbReference type="InterPro" id="IPR018506">
    <property type="entry name" value="Cyt_B5_heme-BS"/>
</dbReference>
<organism evidence="8 9">
    <name type="scientific">Viridothelium virens</name>
    <name type="common">Speckled blister lichen</name>
    <name type="synonym">Trypethelium virens</name>
    <dbReference type="NCBI Taxonomy" id="1048519"/>
    <lineage>
        <taxon>Eukaryota</taxon>
        <taxon>Fungi</taxon>
        <taxon>Dikarya</taxon>
        <taxon>Ascomycota</taxon>
        <taxon>Pezizomycotina</taxon>
        <taxon>Dothideomycetes</taxon>
        <taxon>Dothideomycetes incertae sedis</taxon>
        <taxon>Trypetheliales</taxon>
        <taxon>Trypetheliaceae</taxon>
        <taxon>Viridothelium</taxon>
    </lineage>
</organism>
<feature type="signal peptide" evidence="6">
    <location>
        <begin position="1"/>
        <end position="21"/>
    </location>
</feature>
<dbReference type="PROSITE" id="PS00191">
    <property type="entry name" value="CYTOCHROME_B5_1"/>
    <property type="match status" value="1"/>
</dbReference>
<evidence type="ECO:0000256" key="5">
    <source>
        <dbReference type="SAM" id="MobiDB-lite"/>
    </source>
</evidence>
<evidence type="ECO:0000256" key="1">
    <source>
        <dbReference type="ARBA" id="ARBA00022617"/>
    </source>
</evidence>
<dbReference type="Proteomes" id="UP000800092">
    <property type="component" value="Unassembled WGS sequence"/>
</dbReference>
<dbReference type="GO" id="GO:0004128">
    <property type="term" value="F:cytochrome-b5 reductase activity, acting on NAD(P)H"/>
    <property type="evidence" value="ECO:0007669"/>
    <property type="project" value="TreeGrafter"/>
</dbReference>
<name>A0A6A6HCP3_VIRVR</name>
<feature type="compositionally biased region" description="Polar residues" evidence="5">
    <location>
        <begin position="39"/>
        <end position="50"/>
    </location>
</feature>
<evidence type="ECO:0000256" key="2">
    <source>
        <dbReference type="ARBA" id="ARBA00022723"/>
    </source>
</evidence>
<dbReference type="InterPro" id="IPR036400">
    <property type="entry name" value="Cyt_B5-like_heme/steroid_sf"/>
</dbReference>
<dbReference type="SUPFAM" id="SSF55856">
    <property type="entry name" value="Cytochrome b5-like heme/steroid binding domain"/>
    <property type="match status" value="1"/>
</dbReference>
<evidence type="ECO:0000259" key="7">
    <source>
        <dbReference type="PROSITE" id="PS50255"/>
    </source>
</evidence>
<dbReference type="GO" id="GO:0020037">
    <property type="term" value="F:heme binding"/>
    <property type="evidence" value="ECO:0007669"/>
    <property type="project" value="UniProtKB-UniRule"/>
</dbReference>
<feature type="region of interest" description="Disordered" evidence="5">
    <location>
        <begin position="39"/>
        <end position="200"/>
    </location>
</feature>
<dbReference type="PANTHER" id="PTHR46237:SF1">
    <property type="entry name" value="CYTOCHROME B5 REDUCTASE 4"/>
    <property type="match status" value="1"/>
</dbReference>
<keyword evidence="9" id="KW-1185">Reference proteome</keyword>
<dbReference type="OrthoDB" id="432299at2759"/>
<dbReference type="GO" id="GO:0005737">
    <property type="term" value="C:cytoplasm"/>
    <property type="evidence" value="ECO:0007669"/>
    <property type="project" value="TreeGrafter"/>
</dbReference>
<dbReference type="GO" id="GO:0046872">
    <property type="term" value="F:metal ion binding"/>
    <property type="evidence" value="ECO:0007669"/>
    <property type="project" value="UniProtKB-UniRule"/>
</dbReference>
<evidence type="ECO:0000256" key="4">
    <source>
        <dbReference type="RuleBase" id="RU362121"/>
    </source>
</evidence>
<keyword evidence="3 4" id="KW-0408">Iron</keyword>
<evidence type="ECO:0000313" key="9">
    <source>
        <dbReference type="Proteomes" id="UP000800092"/>
    </source>
</evidence>
<dbReference type="PROSITE" id="PS50255">
    <property type="entry name" value="CYTOCHROME_B5_2"/>
    <property type="match status" value="1"/>
</dbReference>
<proteinExistence type="inferred from homology"/>
<feature type="domain" description="Cytochrome b5 heme-binding" evidence="7">
    <location>
        <begin position="241"/>
        <end position="319"/>
    </location>
</feature>
<keyword evidence="6" id="KW-0732">Signal</keyword>
<evidence type="ECO:0000256" key="3">
    <source>
        <dbReference type="ARBA" id="ARBA00023004"/>
    </source>
</evidence>
<dbReference type="InterPro" id="IPR051872">
    <property type="entry name" value="Cytochrome_b5/Flavoprotein_Rdt"/>
</dbReference>
<dbReference type="Pfam" id="PF00173">
    <property type="entry name" value="Cyt-b5"/>
    <property type="match status" value="1"/>
</dbReference>
<dbReference type="Gene3D" id="3.10.120.10">
    <property type="entry name" value="Cytochrome b5-like heme/steroid binding domain"/>
    <property type="match status" value="1"/>
</dbReference>
<evidence type="ECO:0000313" key="8">
    <source>
        <dbReference type="EMBL" id="KAF2235253.1"/>
    </source>
</evidence>
<gene>
    <name evidence="8" type="ORF">EV356DRAFT_445255</name>
</gene>
<accession>A0A6A6HCP3</accession>
<dbReference type="EMBL" id="ML991792">
    <property type="protein sequence ID" value="KAF2235253.1"/>
    <property type="molecule type" value="Genomic_DNA"/>
</dbReference>
<dbReference type="SMART" id="SM01117">
    <property type="entry name" value="Cyt-b5"/>
    <property type="match status" value="1"/>
</dbReference>
<feature type="compositionally biased region" description="Basic and acidic residues" evidence="5">
    <location>
        <begin position="51"/>
        <end position="67"/>
    </location>
</feature>
<reference evidence="8" key="1">
    <citation type="journal article" date="2020" name="Stud. Mycol.">
        <title>101 Dothideomycetes genomes: a test case for predicting lifestyles and emergence of pathogens.</title>
        <authorList>
            <person name="Haridas S."/>
            <person name="Albert R."/>
            <person name="Binder M."/>
            <person name="Bloem J."/>
            <person name="Labutti K."/>
            <person name="Salamov A."/>
            <person name="Andreopoulos B."/>
            <person name="Baker S."/>
            <person name="Barry K."/>
            <person name="Bills G."/>
            <person name="Bluhm B."/>
            <person name="Cannon C."/>
            <person name="Castanera R."/>
            <person name="Culley D."/>
            <person name="Daum C."/>
            <person name="Ezra D."/>
            <person name="Gonzalez J."/>
            <person name="Henrissat B."/>
            <person name="Kuo A."/>
            <person name="Liang C."/>
            <person name="Lipzen A."/>
            <person name="Lutzoni F."/>
            <person name="Magnuson J."/>
            <person name="Mondo S."/>
            <person name="Nolan M."/>
            <person name="Ohm R."/>
            <person name="Pangilinan J."/>
            <person name="Park H.-J."/>
            <person name="Ramirez L."/>
            <person name="Alfaro M."/>
            <person name="Sun H."/>
            <person name="Tritt A."/>
            <person name="Yoshinaga Y."/>
            <person name="Zwiers L.-H."/>
            <person name="Turgeon B."/>
            <person name="Goodwin S."/>
            <person name="Spatafora J."/>
            <person name="Crous P."/>
            <person name="Grigoriev I."/>
        </authorList>
    </citation>
    <scope>NUCLEOTIDE SEQUENCE</scope>
    <source>
        <strain evidence="8">Tuck. ex Michener</strain>
    </source>
</reference>
<dbReference type="AlphaFoldDB" id="A0A6A6HCP3"/>
<keyword evidence="1 4" id="KW-0349">Heme</keyword>